<evidence type="ECO:0000256" key="1">
    <source>
        <dbReference type="ARBA" id="ARBA00001947"/>
    </source>
</evidence>
<organism evidence="7 8">
    <name type="scientific">Caldovatus aquaticus</name>
    <dbReference type="NCBI Taxonomy" id="2865671"/>
    <lineage>
        <taxon>Bacteria</taxon>
        <taxon>Pseudomonadati</taxon>
        <taxon>Pseudomonadota</taxon>
        <taxon>Alphaproteobacteria</taxon>
        <taxon>Acetobacterales</taxon>
        <taxon>Roseomonadaceae</taxon>
        <taxon>Caldovatus</taxon>
    </lineage>
</organism>
<dbReference type="SUPFAM" id="SSF56281">
    <property type="entry name" value="Metallo-hydrolase/oxidoreductase"/>
    <property type="match status" value="1"/>
</dbReference>
<evidence type="ECO:0000256" key="5">
    <source>
        <dbReference type="ARBA" id="ARBA00022833"/>
    </source>
</evidence>
<gene>
    <name evidence="7" type="ORF">K1J50_06670</name>
</gene>
<feature type="domain" description="Metallo-beta-lactamase" evidence="6">
    <location>
        <begin position="39"/>
        <end position="239"/>
    </location>
</feature>
<dbReference type="CDD" id="cd07729">
    <property type="entry name" value="AHL_lactonase_MBL-fold"/>
    <property type="match status" value="1"/>
</dbReference>
<evidence type="ECO:0000256" key="2">
    <source>
        <dbReference type="ARBA" id="ARBA00007749"/>
    </source>
</evidence>
<dbReference type="EMBL" id="JAHZUY010000011">
    <property type="protein sequence ID" value="MBW8269169.1"/>
    <property type="molecule type" value="Genomic_DNA"/>
</dbReference>
<keyword evidence="3" id="KW-0479">Metal-binding</keyword>
<evidence type="ECO:0000256" key="3">
    <source>
        <dbReference type="ARBA" id="ARBA00022723"/>
    </source>
</evidence>
<evidence type="ECO:0000313" key="7">
    <source>
        <dbReference type="EMBL" id="MBW8269169.1"/>
    </source>
</evidence>
<evidence type="ECO:0000259" key="6">
    <source>
        <dbReference type="SMART" id="SM00849"/>
    </source>
</evidence>
<dbReference type="Proteomes" id="UP001519924">
    <property type="component" value="Unassembled WGS sequence"/>
</dbReference>
<evidence type="ECO:0000313" key="8">
    <source>
        <dbReference type="Proteomes" id="UP001519924"/>
    </source>
</evidence>
<reference evidence="7 8" key="1">
    <citation type="submission" date="2021-08" db="EMBL/GenBank/DDBJ databases">
        <title>Caldovatus sediminis gen. nov., sp. nov., a moderately thermophilic bacterium isolated from a hot spring.</title>
        <authorList>
            <person name="Hu C.-J."/>
            <person name="Li W.-J."/>
            <person name="Xian W.-D."/>
        </authorList>
    </citation>
    <scope>NUCLEOTIDE SEQUENCE [LARGE SCALE GENOMIC DNA]</scope>
    <source>
        <strain evidence="7 8">SYSU G05006</strain>
    </source>
</reference>
<dbReference type="InterPro" id="IPR036866">
    <property type="entry name" value="RibonucZ/Hydroxyglut_hydro"/>
</dbReference>
<keyword evidence="4" id="KW-0378">Hydrolase</keyword>
<dbReference type="SMART" id="SM00849">
    <property type="entry name" value="Lactamase_B"/>
    <property type="match status" value="1"/>
</dbReference>
<evidence type="ECO:0000256" key="4">
    <source>
        <dbReference type="ARBA" id="ARBA00022801"/>
    </source>
</evidence>
<accession>A0ABS7F0P3</accession>
<dbReference type="PANTHER" id="PTHR42978:SF7">
    <property type="entry name" value="METALLO-HYDROLASE RV2300C-RELATED"/>
    <property type="match status" value="1"/>
</dbReference>
<keyword evidence="5" id="KW-0862">Zinc</keyword>
<name>A0ABS7F0P3_9PROT</name>
<dbReference type="PANTHER" id="PTHR42978">
    <property type="entry name" value="QUORUM-QUENCHING LACTONASE YTNP-RELATED-RELATED"/>
    <property type="match status" value="1"/>
</dbReference>
<sequence length="266" mass="29802">MSAAAPTYEIYALRYATRAARRAEHFIGGDPHDGPMPMDYFVWAAVSPGRSFVIDTGFTAEVAARRKREWLRCPAESLRLIGLDPDTVEDVILTHLHYDHVGSFHKFARARFHLQEPEMHYATGRYMRHHRLRHSFEVEDVAGMVRMLFADRVVFHDGDADLAPGVTLHVCSGHSAGLQCVRVNTRRGPVVVASDVTHFYENLESGRPFTTAFHVGGMLESFDRLRALAPSARHIVPGHDPEVMRRYPAVPGLEGIAVRLDLEPAA</sequence>
<dbReference type="RefSeq" id="WP_220116928.1">
    <property type="nucleotide sequence ID" value="NZ_JAHZUY010000011.1"/>
</dbReference>
<dbReference type="InterPro" id="IPR051013">
    <property type="entry name" value="MBL_superfamily_lactonases"/>
</dbReference>
<comment type="cofactor">
    <cofactor evidence="1">
        <name>Zn(2+)</name>
        <dbReference type="ChEBI" id="CHEBI:29105"/>
    </cofactor>
</comment>
<keyword evidence="8" id="KW-1185">Reference proteome</keyword>
<proteinExistence type="inferred from homology"/>
<comment type="similarity">
    <text evidence="2">Belongs to the metallo-beta-lactamase superfamily.</text>
</comment>
<dbReference type="Gene3D" id="3.60.15.10">
    <property type="entry name" value="Ribonuclease Z/Hydroxyacylglutathione hydrolase-like"/>
    <property type="match status" value="1"/>
</dbReference>
<dbReference type="Pfam" id="PF00753">
    <property type="entry name" value="Lactamase_B"/>
    <property type="match status" value="1"/>
</dbReference>
<dbReference type="InterPro" id="IPR001279">
    <property type="entry name" value="Metallo-B-lactamas"/>
</dbReference>
<comment type="caution">
    <text evidence="7">The sequence shown here is derived from an EMBL/GenBank/DDBJ whole genome shotgun (WGS) entry which is preliminary data.</text>
</comment>
<protein>
    <submittedName>
        <fullName evidence="7">N-acyl homoserine lactonase family protein</fullName>
    </submittedName>
</protein>